<feature type="non-terminal residue" evidence="6">
    <location>
        <position position="1"/>
    </location>
</feature>
<dbReference type="Proteomes" id="UP000001514">
    <property type="component" value="Unassembled WGS sequence"/>
</dbReference>
<dbReference type="PANTHER" id="PTHR31444">
    <property type="entry name" value="OS11G0490100 PROTEIN"/>
    <property type="match status" value="1"/>
</dbReference>
<comment type="subcellular location">
    <subcellularLocation>
        <location evidence="2">Endomembrane system</location>
    </subcellularLocation>
    <subcellularLocation>
        <location evidence="1">Membrane</location>
        <topology evidence="1">Single-pass membrane protein</topology>
    </subcellularLocation>
</comment>
<dbReference type="GO" id="GO:0009834">
    <property type="term" value="P:plant-type secondary cell wall biogenesis"/>
    <property type="evidence" value="ECO:0000318"/>
    <property type="project" value="GO_Central"/>
</dbReference>
<evidence type="ECO:0000256" key="3">
    <source>
        <dbReference type="ARBA" id="ARBA00022692"/>
    </source>
</evidence>
<protein>
    <submittedName>
        <fullName evidence="6">Uncharacterized protein</fullName>
    </submittedName>
</protein>
<sequence>RLPHDLMTALVHYASTDTTPQQTREEILMTAKVLASRGPCNFLVFGLGHDSLLWKMLNYAGRTVFLEESEDWIRQISEKHPELETHIVEYSTVLTEADQLLEHARSNRKGKCTAVQNLLLSECKLALNGLADELFQVEWDVIMVDAPRGYFPGAPGRMAAIFSAAVMARSRKTGNGTDVFVHDVERPVERSYSEEFLC</sequence>
<dbReference type="Pfam" id="PF21729">
    <property type="entry name" value="IRX15_IRX15L_GXM"/>
    <property type="match status" value="1"/>
</dbReference>
<dbReference type="InterPro" id="IPR006514">
    <property type="entry name" value="IRX15/GXM/AGM"/>
</dbReference>
<organism evidence="7">
    <name type="scientific">Selaginella moellendorffii</name>
    <name type="common">Spikemoss</name>
    <dbReference type="NCBI Taxonomy" id="88036"/>
    <lineage>
        <taxon>Eukaryota</taxon>
        <taxon>Viridiplantae</taxon>
        <taxon>Streptophyta</taxon>
        <taxon>Embryophyta</taxon>
        <taxon>Tracheophyta</taxon>
        <taxon>Lycopodiopsida</taxon>
        <taxon>Selaginellales</taxon>
        <taxon>Selaginellaceae</taxon>
        <taxon>Selaginella</taxon>
    </lineage>
</organism>
<dbReference type="KEGG" id="smo:SELMODRAFT_57632"/>
<dbReference type="InParanoid" id="D8S5Z6"/>
<reference evidence="6 7" key="1">
    <citation type="journal article" date="2011" name="Science">
        <title>The Selaginella genome identifies genetic changes associated with the evolution of vascular plants.</title>
        <authorList>
            <person name="Banks J.A."/>
            <person name="Nishiyama T."/>
            <person name="Hasebe M."/>
            <person name="Bowman J.L."/>
            <person name="Gribskov M."/>
            <person name="dePamphilis C."/>
            <person name="Albert V.A."/>
            <person name="Aono N."/>
            <person name="Aoyama T."/>
            <person name="Ambrose B.A."/>
            <person name="Ashton N.W."/>
            <person name="Axtell M.J."/>
            <person name="Barker E."/>
            <person name="Barker M.S."/>
            <person name="Bennetzen J.L."/>
            <person name="Bonawitz N.D."/>
            <person name="Chapple C."/>
            <person name="Cheng C."/>
            <person name="Correa L.G."/>
            <person name="Dacre M."/>
            <person name="DeBarry J."/>
            <person name="Dreyer I."/>
            <person name="Elias M."/>
            <person name="Engstrom E.M."/>
            <person name="Estelle M."/>
            <person name="Feng L."/>
            <person name="Finet C."/>
            <person name="Floyd S.K."/>
            <person name="Frommer W.B."/>
            <person name="Fujita T."/>
            <person name="Gramzow L."/>
            <person name="Gutensohn M."/>
            <person name="Harholt J."/>
            <person name="Hattori M."/>
            <person name="Heyl A."/>
            <person name="Hirai T."/>
            <person name="Hiwatashi Y."/>
            <person name="Ishikawa M."/>
            <person name="Iwata M."/>
            <person name="Karol K.G."/>
            <person name="Koehler B."/>
            <person name="Kolukisaoglu U."/>
            <person name="Kubo M."/>
            <person name="Kurata T."/>
            <person name="Lalonde S."/>
            <person name="Li K."/>
            <person name="Li Y."/>
            <person name="Litt A."/>
            <person name="Lyons E."/>
            <person name="Manning G."/>
            <person name="Maruyama T."/>
            <person name="Michael T.P."/>
            <person name="Mikami K."/>
            <person name="Miyazaki S."/>
            <person name="Morinaga S."/>
            <person name="Murata T."/>
            <person name="Mueller-Roeber B."/>
            <person name="Nelson D.R."/>
            <person name="Obara M."/>
            <person name="Oguri Y."/>
            <person name="Olmstead R.G."/>
            <person name="Onodera N."/>
            <person name="Petersen B.L."/>
            <person name="Pils B."/>
            <person name="Prigge M."/>
            <person name="Rensing S.A."/>
            <person name="Riano-Pachon D.M."/>
            <person name="Roberts A.W."/>
            <person name="Sato Y."/>
            <person name="Scheller H.V."/>
            <person name="Schulz B."/>
            <person name="Schulz C."/>
            <person name="Shakirov E.V."/>
            <person name="Shibagaki N."/>
            <person name="Shinohara N."/>
            <person name="Shippen D.E."/>
            <person name="Soerensen I."/>
            <person name="Sotooka R."/>
            <person name="Sugimoto N."/>
            <person name="Sugita M."/>
            <person name="Sumikawa N."/>
            <person name="Tanurdzic M."/>
            <person name="Theissen G."/>
            <person name="Ulvskov P."/>
            <person name="Wakazuki S."/>
            <person name="Weng J.K."/>
            <person name="Willats W.W."/>
            <person name="Wipf D."/>
            <person name="Wolf P.G."/>
            <person name="Yang L."/>
            <person name="Zimmer A.D."/>
            <person name="Zhu Q."/>
            <person name="Mitros T."/>
            <person name="Hellsten U."/>
            <person name="Loque D."/>
            <person name="Otillar R."/>
            <person name="Salamov A."/>
            <person name="Schmutz J."/>
            <person name="Shapiro H."/>
            <person name="Lindquist E."/>
            <person name="Lucas S."/>
            <person name="Rokhsar D."/>
            <person name="Grigoriev I.V."/>
        </authorList>
    </citation>
    <scope>NUCLEOTIDE SEQUENCE [LARGE SCALE GENOMIC DNA]</scope>
</reference>
<dbReference type="eggNOG" id="ENOG502QST5">
    <property type="taxonomic scope" value="Eukaryota"/>
</dbReference>
<evidence type="ECO:0000313" key="6">
    <source>
        <dbReference type="EMBL" id="EFJ20142.1"/>
    </source>
</evidence>
<dbReference type="HOGENOM" id="CLU_053427_1_0_1"/>
<accession>D8S5Z6</accession>
<dbReference type="Gramene" id="EFJ20142">
    <property type="protein sequence ID" value="EFJ20142"/>
    <property type="gene ID" value="SELMODRAFT_57632"/>
</dbReference>
<evidence type="ECO:0000256" key="1">
    <source>
        <dbReference type="ARBA" id="ARBA00004167"/>
    </source>
</evidence>
<keyword evidence="5" id="KW-0472">Membrane</keyword>
<gene>
    <name evidence="6" type="ORF">SELMODRAFT_57632</name>
</gene>
<dbReference type="OMA" id="ESYHVMY"/>
<name>D8S5Z6_SELML</name>
<dbReference type="NCBIfam" id="TIGR01627">
    <property type="entry name" value="A_thal_3515"/>
    <property type="match status" value="1"/>
</dbReference>
<proteinExistence type="predicted"/>
<keyword evidence="7" id="KW-1185">Reference proteome</keyword>
<keyword evidence="4" id="KW-1133">Transmembrane helix</keyword>
<dbReference type="EMBL" id="GL377603">
    <property type="protein sequence ID" value="EFJ20142.1"/>
    <property type="molecule type" value="Genomic_DNA"/>
</dbReference>
<dbReference type="GO" id="GO:0016020">
    <property type="term" value="C:membrane"/>
    <property type="evidence" value="ECO:0007669"/>
    <property type="project" value="UniProtKB-SubCell"/>
</dbReference>
<evidence type="ECO:0000313" key="7">
    <source>
        <dbReference type="Proteomes" id="UP000001514"/>
    </source>
</evidence>
<feature type="non-terminal residue" evidence="6">
    <location>
        <position position="198"/>
    </location>
</feature>
<keyword evidence="3" id="KW-0812">Transmembrane</keyword>
<evidence type="ECO:0000256" key="5">
    <source>
        <dbReference type="ARBA" id="ARBA00023136"/>
    </source>
</evidence>
<dbReference type="GO" id="GO:0005794">
    <property type="term" value="C:Golgi apparatus"/>
    <property type="evidence" value="ECO:0000318"/>
    <property type="project" value="GO_Central"/>
</dbReference>
<dbReference type="GO" id="GO:0045492">
    <property type="term" value="P:xylan biosynthetic process"/>
    <property type="evidence" value="ECO:0000318"/>
    <property type="project" value="GO_Central"/>
</dbReference>
<dbReference type="FunCoup" id="D8S5Z6">
    <property type="interactions" value="318"/>
</dbReference>
<evidence type="ECO:0000256" key="4">
    <source>
        <dbReference type="ARBA" id="ARBA00022989"/>
    </source>
</evidence>
<dbReference type="AlphaFoldDB" id="D8S5Z6"/>
<dbReference type="OrthoDB" id="1896682at2759"/>
<evidence type="ECO:0000256" key="2">
    <source>
        <dbReference type="ARBA" id="ARBA00004308"/>
    </source>
</evidence>
<dbReference type="STRING" id="88036.D8S5Z6"/>